<proteinExistence type="predicted"/>
<dbReference type="OrthoDB" id="8809825at2"/>
<dbReference type="RefSeq" id="WP_093035353.1">
    <property type="nucleotide sequence ID" value="NZ_FNNZ01000019.1"/>
</dbReference>
<sequence length="158" mass="18541">MSTLESYRKTHAELRQMIEDLRSLLTPEQLRIRPNAKTAYELLCDLGTKVRSHLAAEDRSLYPSLLIHEDPKVKSIAWGFISGEKPLRKTFDDYHRHWLKNCDFNFTEEFLAETHEIFDMVDKRIDREEQVLFPKLIEIGIFTDRPGNRGARLLNPSV</sequence>
<name>A0A1H3AD96_THIRO</name>
<evidence type="ECO:0000313" key="2">
    <source>
        <dbReference type="EMBL" id="SDX27636.1"/>
    </source>
</evidence>
<dbReference type="Pfam" id="PF01814">
    <property type="entry name" value="Hemerythrin"/>
    <property type="match status" value="1"/>
</dbReference>
<gene>
    <name evidence="2" type="ORF">SAMN05421783_11942</name>
</gene>
<feature type="domain" description="Hemerythrin-like" evidence="1">
    <location>
        <begin position="5"/>
        <end position="136"/>
    </location>
</feature>
<accession>A0A1H3AD96</accession>
<dbReference type="AlphaFoldDB" id="A0A1H3AD96"/>
<dbReference type="STRING" id="1058.SAMN05421783_11942"/>
<dbReference type="Proteomes" id="UP000198816">
    <property type="component" value="Unassembled WGS sequence"/>
</dbReference>
<protein>
    <submittedName>
        <fullName evidence="2">Hemerythrin HHE cation binding domain-containing protein</fullName>
    </submittedName>
</protein>
<organism evidence="2 3">
    <name type="scientific">Thiocapsa roseopersicina</name>
    <dbReference type="NCBI Taxonomy" id="1058"/>
    <lineage>
        <taxon>Bacteria</taxon>
        <taxon>Pseudomonadati</taxon>
        <taxon>Pseudomonadota</taxon>
        <taxon>Gammaproteobacteria</taxon>
        <taxon>Chromatiales</taxon>
        <taxon>Chromatiaceae</taxon>
        <taxon>Thiocapsa</taxon>
    </lineage>
</organism>
<dbReference type="EMBL" id="FNNZ01000019">
    <property type="protein sequence ID" value="SDX27636.1"/>
    <property type="molecule type" value="Genomic_DNA"/>
</dbReference>
<evidence type="ECO:0000259" key="1">
    <source>
        <dbReference type="Pfam" id="PF01814"/>
    </source>
</evidence>
<evidence type="ECO:0000313" key="3">
    <source>
        <dbReference type="Proteomes" id="UP000198816"/>
    </source>
</evidence>
<keyword evidence="3" id="KW-1185">Reference proteome</keyword>
<reference evidence="3" key="1">
    <citation type="submission" date="2016-10" db="EMBL/GenBank/DDBJ databases">
        <authorList>
            <person name="Varghese N."/>
            <person name="Submissions S."/>
        </authorList>
    </citation>
    <scope>NUCLEOTIDE SEQUENCE [LARGE SCALE GENOMIC DNA]</scope>
    <source>
        <strain evidence="3">DSM 217</strain>
    </source>
</reference>
<dbReference type="InterPro" id="IPR012312">
    <property type="entry name" value="Hemerythrin-like"/>
</dbReference>